<sequence>GLWVSLKMLWGDLSQVRKDHPHLVDRSTVVARKLGYPEVIMPGKPGGGGTTLGVQVWGQDLADRTVPTGDVRNDIYLTLVQGEFDKGSKKTQKNVEVTVCVCDETGSVVQNVIHAGAGDSPCSHYHSVVYYQQRHQRWMETLKVWEP</sequence>
<dbReference type="Proteomes" id="UP000560066">
    <property type="component" value="Unassembled WGS sequence"/>
</dbReference>
<dbReference type="InterPro" id="IPR027007">
    <property type="entry name" value="C2_DOCK-type_domain"/>
</dbReference>
<dbReference type="InterPro" id="IPR026791">
    <property type="entry name" value="DOCK"/>
</dbReference>
<dbReference type="GO" id="GO:0007264">
    <property type="term" value="P:small GTPase-mediated signal transduction"/>
    <property type="evidence" value="ECO:0007669"/>
    <property type="project" value="InterPro"/>
</dbReference>
<organism evidence="5 6">
    <name type="scientific">Neodrepanis coruscans</name>
    <name type="common">wattled asity</name>
    <dbReference type="NCBI Taxonomy" id="254563"/>
    <lineage>
        <taxon>Eukaryota</taxon>
        <taxon>Metazoa</taxon>
        <taxon>Chordata</taxon>
        <taxon>Craniata</taxon>
        <taxon>Vertebrata</taxon>
        <taxon>Euteleostomi</taxon>
        <taxon>Archelosauria</taxon>
        <taxon>Archosauria</taxon>
        <taxon>Dinosauria</taxon>
        <taxon>Saurischia</taxon>
        <taxon>Theropoda</taxon>
        <taxon>Coelurosauria</taxon>
        <taxon>Aves</taxon>
        <taxon>Neognathae</taxon>
        <taxon>Neoaves</taxon>
        <taxon>Telluraves</taxon>
        <taxon>Australaves</taxon>
        <taxon>Passeriformes</taxon>
        <taxon>Philepittidae</taxon>
        <taxon>Neodrepanis</taxon>
    </lineage>
</organism>
<dbReference type="Pfam" id="PF14429">
    <property type="entry name" value="DOCK-C2"/>
    <property type="match status" value="1"/>
</dbReference>
<evidence type="ECO:0000313" key="6">
    <source>
        <dbReference type="Proteomes" id="UP000560066"/>
    </source>
</evidence>
<feature type="non-terminal residue" evidence="5">
    <location>
        <position position="1"/>
    </location>
</feature>
<dbReference type="InterPro" id="IPR035892">
    <property type="entry name" value="C2_domain_sf"/>
</dbReference>
<evidence type="ECO:0000259" key="4">
    <source>
        <dbReference type="PROSITE" id="PS51650"/>
    </source>
</evidence>
<dbReference type="OrthoDB" id="18896at2759"/>
<dbReference type="PANTHER" id="PTHR45653">
    <property type="entry name" value="DEDICATOR OF CYTOKINESIS"/>
    <property type="match status" value="1"/>
</dbReference>
<comment type="similarity">
    <text evidence="3">Belongs to the DOCK family.</text>
</comment>
<dbReference type="Gene3D" id="2.60.40.150">
    <property type="entry name" value="C2 domain"/>
    <property type="match status" value="1"/>
</dbReference>
<reference evidence="5 6" key="1">
    <citation type="submission" date="2019-09" db="EMBL/GenBank/DDBJ databases">
        <title>Bird 10,000 Genomes (B10K) Project - Family phase.</title>
        <authorList>
            <person name="Zhang G."/>
        </authorList>
    </citation>
    <scope>NUCLEOTIDE SEQUENCE [LARGE SCALE GENOMIC DNA]</scope>
    <source>
        <strain evidence="5">B10K-DU-002-79</strain>
    </source>
</reference>
<dbReference type="PROSITE" id="PS51650">
    <property type="entry name" value="C2_DOCK"/>
    <property type="match status" value="1"/>
</dbReference>
<dbReference type="EMBL" id="VYZS01333224">
    <property type="protein sequence ID" value="NXS13437.1"/>
    <property type="molecule type" value="Genomic_DNA"/>
</dbReference>
<evidence type="ECO:0000256" key="2">
    <source>
        <dbReference type="ARBA" id="ARBA00022490"/>
    </source>
</evidence>
<dbReference type="GO" id="GO:0005085">
    <property type="term" value="F:guanyl-nucleotide exchange factor activity"/>
    <property type="evidence" value="ECO:0007669"/>
    <property type="project" value="InterPro"/>
</dbReference>
<evidence type="ECO:0000313" key="5">
    <source>
        <dbReference type="EMBL" id="NXS13437.1"/>
    </source>
</evidence>
<dbReference type="GO" id="GO:0005886">
    <property type="term" value="C:plasma membrane"/>
    <property type="evidence" value="ECO:0007669"/>
    <property type="project" value="TreeGrafter"/>
</dbReference>
<name>A0A7L2RYC7_9PASS</name>
<gene>
    <name evidence="5" type="primary">Dock2_0</name>
    <name evidence="5" type="ORF">NEOCOR_R08290</name>
</gene>
<protein>
    <submittedName>
        <fullName evidence="5">DOCK2 protein</fullName>
    </submittedName>
</protein>
<comment type="subcellular location">
    <subcellularLocation>
        <location evidence="1">Cytoplasm</location>
    </subcellularLocation>
</comment>
<keyword evidence="2" id="KW-0963">Cytoplasm</keyword>
<dbReference type="InterPro" id="IPR032376">
    <property type="entry name" value="DOCK_N"/>
</dbReference>
<evidence type="ECO:0000256" key="3">
    <source>
        <dbReference type="PROSITE-ProRule" id="PRU00983"/>
    </source>
</evidence>
<accession>A0A7L2RYC7</accession>
<dbReference type="AlphaFoldDB" id="A0A7L2RYC7"/>
<feature type="non-terminal residue" evidence="5">
    <location>
        <position position="147"/>
    </location>
</feature>
<dbReference type="PANTHER" id="PTHR45653:SF6">
    <property type="entry name" value="DEDICATOR OF CYTOKINESIS PROTEIN 2"/>
    <property type="match status" value="1"/>
</dbReference>
<comment type="caution">
    <text evidence="5">The sequence shown here is derived from an EMBL/GenBank/DDBJ whole genome shotgun (WGS) entry which is preliminary data.</text>
</comment>
<keyword evidence="6" id="KW-1185">Reference proteome</keyword>
<dbReference type="GO" id="GO:0031267">
    <property type="term" value="F:small GTPase binding"/>
    <property type="evidence" value="ECO:0007669"/>
    <property type="project" value="TreeGrafter"/>
</dbReference>
<dbReference type="Pfam" id="PF16172">
    <property type="entry name" value="DOCK_N"/>
    <property type="match status" value="1"/>
</dbReference>
<dbReference type="GO" id="GO:0005737">
    <property type="term" value="C:cytoplasm"/>
    <property type="evidence" value="ECO:0007669"/>
    <property type="project" value="UniProtKB-SubCell"/>
</dbReference>
<dbReference type="GO" id="GO:0016477">
    <property type="term" value="P:cell migration"/>
    <property type="evidence" value="ECO:0007669"/>
    <property type="project" value="TreeGrafter"/>
</dbReference>
<proteinExistence type="inferred from homology"/>
<evidence type="ECO:0000256" key="1">
    <source>
        <dbReference type="ARBA" id="ARBA00004496"/>
    </source>
</evidence>
<dbReference type="GO" id="GO:0007520">
    <property type="term" value="P:myoblast fusion"/>
    <property type="evidence" value="ECO:0007669"/>
    <property type="project" value="TreeGrafter"/>
</dbReference>
<feature type="domain" description="C2 DOCK-type" evidence="4">
    <location>
        <begin position="72"/>
        <end position="147"/>
    </location>
</feature>